<feature type="repeat" description="PPR" evidence="2">
    <location>
        <begin position="488"/>
        <end position="522"/>
    </location>
</feature>
<dbReference type="NCBIfam" id="TIGR00756">
    <property type="entry name" value="PPR"/>
    <property type="match status" value="7"/>
</dbReference>
<dbReference type="Pfam" id="PF20431">
    <property type="entry name" value="E_motif"/>
    <property type="match status" value="1"/>
</dbReference>
<dbReference type="GO" id="GO:0003723">
    <property type="term" value="F:RNA binding"/>
    <property type="evidence" value="ECO:0007669"/>
    <property type="project" value="InterPro"/>
</dbReference>
<evidence type="ECO:0008006" key="5">
    <source>
        <dbReference type="Google" id="ProtNLM"/>
    </source>
</evidence>
<dbReference type="Gene3D" id="1.25.40.10">
    <property type="entry name" value="Tetratricopeptide repeat domain"/>
    <property type="match status" value="7"/>
</dbReference>
<feature type="repeat" description="PPR" evidence="2">
    <location>
        <begin position="589"/>
        <end position="623"/>
    </location>
</feature>
<dbReference type="Pfam" id="PF01535">
    <property type="entry name" value="PPR"/>
    <property type="match status" value="3"/>
</dbReference>
<evidence type="ECO:0000256" key="2">
    <source>
        <dbReference type="PROSITE-ProRule" id="PRU00708"/>
    </source>
</evidence>
<feature type="repeat" description="PPR" evidence="2">
    <location>
        <begin position="119"/>
        <end position="153"/>
    </location>
</feature>
<sequence length="1022" mass="113989">MNPSSSSSSTILKLKRSLSPKPPYFPSPIRQIPSDPQTYTHLLLQQCSKTLALSRAHHAFDEIPKGNHPSSICKVLHARILILGLKLSGGLGNALVDLYSKSGDLCSAQNAFNRLEERTRPSWNSILSAHLKVGSLETVFEVFASMHRHGTLPNEFSFSIVLSAIARMNSLDYGKVAHCQIVKFGLEPSPFCEGSLINMYTKCGCILDARCVFNGTGYPDIISWTTMIEGYVRIGKAEEALQLFHRMQGLGMKPDNVALATVINACMDLGRLKNARDLFREMPLPNVEVWNAIISRHVQIGHEDEGIELFREMRALDVKPTRSTLGSVLSAIASLMAIDYGRAVHSEAIRLCLDSSVFVGSSLINMYAKCNLIEDARRVFDMSNERNVVMWNAMIGGYLHNEQLVNVFRLFFEMKGHELELDKVTFLNVFGACASLGNLELGRQLHCDMIKRNMKGNLFLVNAVVGMYAKCGELNDARQQFELIPSKDNISWSAIISGYTHNEEEDEAIRLFRRMRSEGAMADEAAFSSVINACSNSQAFDEGTQLHCLAIKCNLGLSSYVGSSLIDLYAKLDELEDANKIFTEIPERNVASWNALISGHAQNNKEQEALDLFRQMKIEGVEPSQITFTGVLASCNGPWGLDIGKQIHCNLLKSGLIYGFAFSEIPLLSIYLKAKSLEDANKLFLEMPKSENKVHWTAIISSHTQNGYSEEALILFSKMRGFSVHSDEATYSSILKACADLASLRDGKEVHGLVIQTGFSSYRYTVSALIDMYSKCGDVDHAFQVFKESNNKQDIILWNPMIVGFAKNGFAEEALFLFHRMQESKINPDNVTFLGVLTACSHAGLVSQGRGFFELMSNKYRIGPRSYHYACMIDLLGRGGYLKQAEEFIDKLPFEPDGVIWATMLSACRIYGDKTRGQRAAEKLISLDPHSSSPYSLLSSIYAASGDWDEAKRLRHAMKERGVRKSPGCSWIEVGNNTNVFVAEDKLHPRAVDIYEMLKDLGIEMKEEGYVPELDELMLNEE</sequence>
<protein>
    <recommendedName>
        <fullName evidence="5">Pentacotripeptide-repeat region of PRORP domain-containing protein</fullName>
    </recommendedName>
</protein>
<dbReference type="AlphaFoldDB" id="A0A5P1F218"/>
<dbReference type="PROSITE" id="PS51375">
    <property type="entry name" value="PPR"/>
    <property type="match status" value="9"/>
</dbReference>
<gene>
    <name evidence="3" type="ORF">A4U43_C04F1150</name>
</gene>
<dbReference type="InterPro" id="IPR011990">
    <property type="entry name" value="TPR-like_helical_dom_sf"/>
</dbReference>
<evidence type="ECO:0000313" key="3">
    <source>
        <dbReference type="EMBL" id="ONK70751.1"/>
    </source>
</evidence>
<accession>A0A5P1F218</accession>
<evidence type="ECO:0000256" key="1">
    <source>
        <dbReference type="ARBA" id="ARBA00022737"/>
    </source>
</evidence>
<dbReference type="Pfam" id="PF13041">
    <property type="entry name" value="PPR_2"/>
    <property type="match status" value="7"/>
</dbReference>
<dbReference type="SUPFAM" id="SSF48452">
    <property type="entry name" value="TPR-like"/>
    <property type="match status" value="1"/>
</dbReference>
<reference evidence="4" key="1">
    <citation type="journal article" date="2017" name="Nat. Commun.">
        <title>The asparagus genome sheds light on the origin and evolution of a young Y chromosome.</title>
        <authorList>
            <person name="Harkess A."/>
            <person name="Zhou J."/>
            <person name="Xu C."/>
            <person name="Bowers J.E."/>
            <person name="Van der Hulst R."/>
            <person name="Ayyampalayam S."/>
            <person name="Mercati F."/>
            <person name="Riccardi P."/>
            <person name="McKain M.R."/>
            <person name="Kakrana A."/>
            <person name="Tang H."/>
            <person name="Ray J."/>
            <person name="Groenendijk J."/>
            <person name="Arikit S."/>
            <person name="Mathioni S.M."/>
            <person name="Nakano M."/>
            <person name="Shan H."/>
            <person name="Telgmann-Rauber A."/>
            <person name="Kanno A."/>
            <person name="Yue Z."/>
            <person name="Chen H."/>
            <person name="Li W."/>
            <person name="Chen Y."/>
            <person name="Xu X."/>
            <person name="Zhang Y."/>
            <person name="Luo S."/>
            <person name="Chen H."/>
            <person name="Gao J."/>
            <person name="Mao Z."/>
            <person name="Pires J.C."/>
            <person name="Luo M."/>
            <person name="Kudrna D."/>
            <person name="Wing R.A."/>
            <person name="Meyers B.C."/>
            <person name="Yi K."/>
            <person name="Kong H."/>
            <person name="Lavrijsen P."/>
            <person name="Sunseri F."/>
            <person name="Falavigna A."/>
            <person name="Ye Y."/>
            <person name="Leebens-Mack J.H."/>
            <person name="Chen G."/>
        </authorList>
    </citation>
    <scope>NUCLEOTIDE SEQUENCE [LARGE SCALE GENOMIC DNA]</scope>
    <source>
        <strain evidence="4">cv. DH0086</strain>
    </source>
</reference>
<dbReference type="Gramene" id="ONK70751">
    <property type="protein sequence ID" value="ONK70751"/>
    <property type="gene ID" value="A4U43_C04F1150"/>
</dbReference>
<organism evidence="3 4">
    <name type="scientific">Asparagus officinalis</name>
    <name type="common">Garden asparagus</name>
    <dbReference type="NCBI Taxonomy" id="4686"/>
    <lineage>
        <taxon>Eukaryota</taxon>
        <taxon>Viridiplantae</taxon>
        <taxon>Streptophyta</taxon>
        <taxon>Embryophyta</taxon>
        <taxon>Tracheophyta</taxon>
        <taxon>Spermatophyta</taxon>
        <taxon>Magnoliopsida</taxon>
        <taxon>Liliopsida</taxon>
        <taxon>Asparagales</taxon>
        <taxon>Asparagaceae</taxon>
        <taxon>Asparagoideae</taxon>
        <taxon>Asparagus</taxon>
    </lineage>
</organism>
<evidence type="ECO:0000313" key="4">
    <source>
        <dbReference type="Proteomes" id="UP000243459"/>
    </source>
</evidence>
<keyword evidence="1" id="KW-0677">Repeat</keyword>
<name>A0A5P1F218_ASPOF</name>
<feature type="repeat" description="PPR" evidence="2">
    <location>
        <begin position="286"/>
        <end position="320"/>
    </location>
</feature>
<dbReference type="FunFam" id="1.25.40.10:FF:000343">
    <property type="entry name" value="Pentatricopeptide repeat-containing protein At3g58590"/>
    <property type="match status" value="1"/>
</dbReference>
<feature type="repeat" description="PPR" evidence="2">
    <location>
        <begin position="387"/>
        <end position="421"/>
    </location>
</feature>
<dbReference type="OrthoDB" id="1934782at2759"/>
<dbReference type="Proteomes" id="UP000243459">
    <property type="component" value="Chromosome 4"/>
</dbReference>
<feature type="repeat" description="PPR" evidence="2">
    <location>
        <begin position="794"/>
        <end position="828"/>
    </location>
</feature>
<proteinExistence type="predicted"/>
<dbReference type="PANTHER" id="PTHR47926">
    <property type="entry name" value="PENTATRICOPEPTIDE REPEAT-CONTAINING PROTEIN"/>
    <property type="match status" value="1"/>
</dbReference>
<feature type="repeat" description="PPR" evidence="2">
    <location>
        <begin position="692"/>
        <end position="726"/>
    </location>
</feature>
<dbReference type="InterPro" id="IPR046848">
    <property type="entry name" value="E_motif"/>
</dbReference>
<dbReference type="OMA" id="YFLNMRK"/>
<dbReference type="InterPro" id="IPR002885">
    <property type="entry name" value="PPR_rpt"/>
</dbReference>
<keyword evidence="4" id="KW-1185">Reference proteome</keyword>
<feature type="repeat" description="PPR" evidence="2">
    <location>
        <begin position="931"/>
        <end position="965"/>
    </location>
</feature>
<dbReference type="EMBL" id="CM007384">
    <property type="protein sequence ID" value="ONK70751.1"/>
    <property type="molecule type" value="Genomic_DNA"/>
</dbReference>
<feature type="repeat" description="PPR" evidence="2">
    <location>
        <begin position="220"/>
        <end position="254"/>
    </location>
</feature>
<dbReference type="InterPro" id="IPR046960">
    <property type="entry name" value="PPR_At4g14850-like_plant"/>
</dbReference>
<dbReference type="FunFam" id="1.25.40.10:FF:000366">
    <property type="entry name" value="Pentatricopeptide (PPR) repeat-containing protein"/>
    <property type="match status" value="1"/>
</dbReference>
<dbReference type="FunFam" id="1.25.40.10:FF:000073">
    <property type="entry name" value="Pentatricopeptide repeat-containing protein chloroplastic"/>
    <property type="match status" value="1"/>
</dbReference>
<dbReference type="FunFam" id="1.25.40.10:FF:000031">
    <property type="entry name" value="Pentatricopeptide repeat-containing protein mitochondrial"/>
    <property type="match status" value="2"/>
</dbReference>
<dbReference type="GO" id="GO:0009451">
    <property type="term" value="P:RNA modification"/>
    <property type="evidence" value="ECO:0007669"/>
    <property type="project" value="InterPro"/>
</dbReference>
<dbReference type="PANTHER" id="PTHR47926:SF441">
    <property type="entry name" value="PENTATRICOPEPTIDE REPEAT-CONTAINING PROTEIN"/>
    <property type="match status" value="1"/>
</dbReference>
<dbReference type="FunFam" id="1.25.40.10:FF:000344">
    <property type="entry name" value="Pentatricopeptide repeat-containing protein"/>
    <property type="match status" value="1"/>
</dbReference>